<evidence type="ECO:0000313" key="2">
    <source>
        <dbReference type="EMBL" id="KAF9619067.1"/>
    </source>
</evidence>
<accession>A0A835IMQ1</accession>
<name>A0A835IMQ1_9MAGN</name>
<comment type="caution">
    <text evidence="2">The sequence shown here is derived from an EMBL/GenBank/DDBJ whole genome shotgun (WGS) entry which is preliminary data.</text>
</comment>
<reference evidence="2 3" key="1">
    <citation type="submission" date="2020-10" db="EMBL/GenBank/DDBJ databases">
        <title>The Coptis chinensis genome and diversification of protoberbering-type alkaloids.</title>
        <authorList>
            <person name="Wang B."/>
            <person name="Shu S."/>
            <person name="Song C."/>
            <person name="Liu Y."/>
        </authorList>
    </citation>
    <scope>NUCLEOTIDE SEQUENCE [LARGE SCALE GENOMIC DNA]</scope>
    <source>
        <strain evidence="2">HL-2020</strain>
        <tissue evidence="2">Leaf</tissue>
    </source>
</reference>
<gene>
    <name evidence="2" type="ORF">IFM89_005081</name>
</gene>
<dbReference type="Gene3D" id="3.60.10.10">
    <property type="entry name" value="Endonuclease/exonuclease/phosphatase"/>
    <property type="match status" value="1"/>
</dbReference>
<keyword evidence="3" id="KW-1185">Reference proteome</keyword>
<dbReference type="AlphaFoldDB" id="A0A835IMQ1"/>
<sequence length="643" mass="74619">MPTPTLVYFSNQHITVEVENVLITIVHAHCTSVQRRQLWLELSNINPLNLSWLIMGNFNAYLSISEKKEGNNPTSSSMNDFKNFISNNQLMEVPSSGYQLTWWNKQVGRFKILGKIDRMLCNACWGSNFPSWKYQVYGRICSDHSPLLGGNLTIPQPKNRPFKFFNMWCTHPTFRDTVPDSWQIPLLGNSIFILMQKLKRLKGVLKKWNKDTFGNIKVKVEDETKKLEHMQEQFKKGNVTKEFIVQMVDQENQVELLLQQEQMFWKQKSRTKWDNDNDRSTKFFHAMANRNRSKSLITEMKNDEGITLDTQDEIGKHIVKHYFDKFRKVDHNIDWELIHNMPQEMQSEDNEFLATIPSAEEVKAAVFHLNPNSSPGPDGFSGYFFHHYWDIIGHDLVRAIRYFFIKSRLPLGFNANFIVLIQKEKNAIHLGKFCLICLSNFIFKVITKILATRLSPIAEKIISKEQYDFIPNRNSQQAIGLASELGNGLQTPRYGGSMAIKLDISQAFDTIDWNFLWVVLQHVGFKESSIKWLHAIFQSNTMSIMLNGGPHGYFSAERGLKQGDPLSPMLFALAEDCLSRSISRLVLDKKIQHMVINSKYCNPSHLMFADDIFLFCNANMWCIKQLVKLLHRDRPGHLWTTHK</sequence>
<dbReference type="EMBL" id="JADFTS010000002">
    <property type="protein sequence ID" value="KAF9619067.1"/>
    <property type="molecule type" value="Genomic_DNA"/>
</dbReference>
<dbReference type="Proteomes" id="UP000631114">
    <property type="component" value="Unassembled WGS sequence"/>
</dbReference>
<evidence type="ECO:0000259" key="1">
    <source>
        <dbReference type="PROSITE" id="PS50878"/>
    </source>
</evidence>
<dbReference type="CDD" id="cd01650">
    <property type="entry name" value="RT_nLTR_like"/>
    <property type="match status" value="1"/>
</dbReference>
<feature type="domain" description="Reverse transcriptase" evidence="1">
    <location>
        <begin position="402"/>
        <end position="643"/>
    </location>
</feature>
<protein>
    <recommendedName>
        <fullName evidence="1">Reverse transcriptase domain-containing protein</fullName>
    </recommendedName>
</protein>
<dbReference type="OrthoDB" id="913685at2759"/>
<dbReference type="SUPFAM" id="SSF56672">
    <property type="entry name" value="DNA/RNA polymerases"/>
    <property type="match status" value="1"/>
</dbReference>
<dbReference type="InterPro" id="IPR043502">
    <property type="entry name" value="DNA/RNA_pol_sf"/>
</dbReference>
<proteinExistence type="predicted"/>
<organism evidence="2 3">
    <name type="scientific">Coptis chinensis</name>
    <dbReference type="NCBI Taxonomy" id="261450"/>
    <lineage>
        <taxon>Eukaryota</taxon>
        <taxon>Viridiplantae</taxon>
        <taxon>Streptophyta</taxon>
        <taxon>Embryophyta</taxon>
        <taxon>Tracheophyta</taxon>
        <taxon>Spermatophyta</taxon>
        <taxon>Magnoliopsida</taxon>
        <taxon>Ranunculales</taxon>
        <taxon>Ranunculaceae</taxon>
        <taxon>Coptidoideae</taxon>
        <taxon>Coptis</taxon>
    </lineage>
</organism>
<evidence type="ECO:0000313" key="3">
    <source>
        <dbReference type="Proteomes" id="UP000631114"/>
    </source>
</evidence>
<dbReference type="PROSITE" id="PS50878">
    <property type="entry name" value="RT_POL"/>
    <property type="match status" value="1"/>
</dbReference>
<dbReference type="Pfam" id="PF00078">
    <property type="entry name" value="RVT_1"/>
    <property type="match status" value="1"/>
</dbReference>
<dbReference type="InterPro" id="IPR036691">
    <property type="entry name" value="Endo/exonu/phosph_ase_sf"/>
</dbReference>
<dbReference type="InterPro" id="IPR000477">
    <property type="entry name" value="RT_dom"/>
</dbReference>
<dbReference type="PANTHER" id="PTHR19446">
    <property type="entry name" value="REVERSE TRANSCRIPTASES"/>
    <property type="match status" value="1"/>
</dbReference>
<dbReference type="SUPFAM" id="SSF56219">
    <property type="entry name" value="DNase I-like"/>
    <property type="match status" value="1"/>
</dbReference>